<dbReference type="EMBL" id="BPVZ01000041">
    <property type="protein sequence ID" value="GKV14818.1"/>
    <property type="molecule type" value="Genomic_DNA"/>
</dbReference>
<organism evidence="1 2">
    <name type="scientific">Rubroshorea leprosula</name>
    <dbReference type="NCBI Taxonomy" id="152421"/>
    <lineage>
        <taxon>Eukaryota</taxon>
        <taxon>Viridiplantae</taxon>
        <taxon>Streptophyta</taxon>
        <taxon>Embryophyta</taxon>
        <taxon>Tracheophyta</taxon>
        <taxon>Spermatophyta</taxon>
        <taxon>Magnoliopsida</taxon>
        <taxon>eudicotyledons</taxon>
        <taxon>Gunneridae</taxon>
        <taxon>Pentapetalae</taxon>
        <taxon>rosids</taxon>
        <taxon>malvids</taxon>
        <taxon>Malvales</taxon>
        <taxon>Dipterocarpaceae</taxon>
        <taxon>Rubroshorea</taxon>
    </lineage>
</organism>
<evidence type="ECO:0000313" key="1">
    <source>
        <dbReference type="EMBL" id="GKV14818.1"/>
    </source>
</evidence>
<comment type="caution">
    <text evidence="1">The sequence shown here is derived from an EMBL/GenBank/DDBJ whole genome shotgun (WGS) entry which is preliminary data.</text>
</comment>
<dbReference type="AlphaFoldDB" id="A0AAV5JQR7"/>
<dbReference type="Proteomes" id="UP001054252">
    <property type="component" value="Unassembled WGS sequence"/>
</dbReference>
<gene>
    <name evidence="1" type="ORF">SLEP1_g25632</name>
</gene>
<name>A0AAV5JQR7_9ROSI</name>
<evidence type="ECO:0000313" key="2">
    <source>
        <dbReference type="Proteomes" id="UP001054252"/>
    </source>
</evidence>
<sequence>MVGDEEGGEISTEICWKVHPQAKEEQNPKTQPTLLEAAGSWLSFFLQEDLKKIMCA</sequence>
<keyword evidence="2" id="KW-1185">Reference proteome</keyword>
<accession>A0AAV5JQR7</accession>
<reference evidence="1 2" key="1">
    <citation type="journal article" date="2021" name="Commun. Biol.">
        <title>The genome of Shorea leprosula (Dipterocarpaceae) highlights the ecological relevance of drought in aseasonal tropical rainforests.</title>
        <authorList>
            <person name="Ng K.K.S."/>
            <person name="Kobayashi M.J."/>
            <person name="Fawcett J.A."/>
            <person name="Hatakeyama M."/>
            <person name="Paape T."/>
            <person name="Ng C.H."/>
            <person name="Ang C.C."/>
            <person name="Tnah L.H."/>
            <person name="Lee C.T."/>
            <person name="Nishiyama T."/>
            <person name="Sese J."/>
            <person name="O'Brien M.J."/>
            <person name="Copetti D."/>
            <person name="Mohd Noor M.I."/>
            <person name="Ong R.C."/>
            <person name="Putra M."/>
            <person name="Sireger I.Z."/>
            <person name="Indrioko S."/>
            <person name="Kosugi Y."/>
            <person name="Izuno A."/>
            <person name="Isagi Y."/>
            <person name="Lee S.L."/>
            <person name="Shimizu K.K."/>
        </authorList>
    </citation>
    <scope>NUCLEOTIDE SEQUENCE [LARGE SCALE GENOMIC DNA]</scope>
    <source>
        <strain evidence="1">214</strain>
    </source>
</reference>
<proteinExistence type="predicted"/>
<protein>
    <submittedName>
        <fullName evidence="1">Uncharacterized protein</fullName>
    </submittedName>
</protein>